<comment type="caution">
    <text evidence="1">The sequence shown here is derived from an EMBL/GenBank/DDBJ whole genome shotgun (WGS) entry which is preliminary data.</text>
</comment>
<accession>A0A8H6Y0W3</accession>
<reference evidence="1" key="1">
    <citation type="submission" date="2020-05" db="EMBL/GenBank/DDBJ databases">
        <title>Mycena genomes resolve the evolution of fungal bioluminescence.</title>
        <authorList>
            <person name="Tsai I.J."/>
        </authorList>
    </citation>
    <scope>NUCLEOTIDE SEQUENCE</scope>
    <source>
        <strain evidence="1">CCC161011</strain>
    </source>
</reference>
<evidence type="ECO:0000313" key="1">
    <source>
        <dbReference type="EMBL" id="KAF7349941.1"/>
    </source>
</evidence>
<dbReference type="Proteomes" id="UP000620124">
    <property type="component" value="Unassembled WGS sequence"/>
</dbReference>
<gene>
    <name evidence="1" type="ORF">MVEN_01294900</name>
</gene>
<protein>
    <submittedName>
        <fullName evidence="1">Uncharacterized protein</fullName>
    </submittedName>
</protein>
<dbReference type="EMBL" id="JACAZI010000010">
    <property type="protein sequence ID" value="KAF7349941.1"/>
    <property type="molecule type" value="Genomic_DNA"/>
</dbReference>
<organism evidence="1 2">
    <name type="scientific">Mycena venus</name>
    <dbReference type="NCBI Taxonomy" id="2733690"/>
    <lineage>
        <taxon>Eukaryota</taxon>
        <taxon>Fungi</taxon>
        <taxon>Dikarya</taxon>
        <taxon>Basidiomycota</taxon>
        <taxon>Agaricomycotina</taxon>
        <taxon>Agaricomycetes</taxon>
        <taxon>Agaricomycetidae</taxon>
        <taxon>Agaricales</taxon>
        <taxon>Marasmiineae</taxon>
        <taxon>Mycenaceae</taxon>
        <taxon>Mycena</taxon>
    </lineage>
</organism>
<evidence type="ECO:0000313" key="2">
    <source>
        <dbReference type="Proteomes" id="UP000620124"/>
    </source>
</evidence>
<keyword evidence="2" id="KW-1185">Reference proteome</keyword>
<dbReference type="AlphaFoldDB" id="A0A8H6Y0W3"/>
<sequence length="139" mass="16048">MTPLTAIPHFRCIVFWLPLKFNKFAHLTRVARPVHDHRFVWLERCWYPGVMSGWLPASENPGMGFWVDAERVIADRRDVQEVIMFDPARAISPSLSEQLDVSRLFQFSQNIQTSCYSVREISPVLTGKTVSVYIPQVLV</sequence>
<proteinExistence type="predicted"/>
<name>A0A8H6Y0W3_9AGAR</name>